<organism evidence="7 8">
    <name type="scientific">Paenibacillus sepulcri</name>
    <dbReference type="NCBI Taxonomy" id="359917"/>
    <lineage>
        <taxon>Bacteria</taxon>
        <taxon>Bacillati</taxon>
        <taxon>Bacillota</taxon>
        <taxon>Bacilli</taxon>
        <taxon>Bacillales</taxon>
        <taxon>Paenibacillaceae</taxon>
        <taxon>Paenibacillus</taxon>
    </lineage>
</organism>
<evidence type="ECO:0000256" key="3">
    <source>
        <dbReference type="ARBA" id="ARBA00023163"/>
    </source>
</evidence>
<dbReference type="SMART" id="SM00240">
    <property type="entry name" value="FHA"/>
    <property type="match status" value="1"/>
</dbReference>
<evidence type="ECO:0000256" key="4">
    <source>
        <dbReference type="PROSITE-ProRule" id="PRU01091"/>
    </source>
</evidence>
<dbReference type="EMBL" id="JAHZIK010001108">
    <property type="protein sequence ID" value="MBW7458201.1"/>
    <property type="molecule type" value="Genomic_DNA"/>
</dbReference>
<name>A0ABS7CB93_9BACL</name>
<accession>A0ABS7CB93</accession>
<evidence type="ECO:0000313" key="7">
    <source>
        <dbReference type="EMBL" id="MBW7458201.1"/>
    </source>
</evidence>
<evidence type="ECO:0000259" key="5">
    <source>
        <dbReference type="PROSITE" id="PS50006"/>
    </source>
</evidence>
<evidence type="ECO:0000313" key="8">
    <source>
        <dbReference type="Proteomes" id="UP001519887"/>
    </source>
</evidence>
<evidence type="ECO:0000256" key="2">
    <source>
        <dbReference type="ARBA" id="ARBA00023125"/>
    </source>
</evidence>
<dbReference type="SMART" id="SM00862">
    <property type="entry name" value="Trans_reg_C"/>
    <property type="match status" value="1"/>
</dbReference>
<dbReference type="InterPro" id="IPR008984">
    <property type="entry name" value="SMAD_FHA_dom_sf"/>
</dbReference>
<keyword evidence="1" id="KW-0805">Transcription regulation</keyword>
<evidence type="ECO:0000259" key="6">
    <source>
        <dbReference type="PROSITE" id="PS51755"/>
    </source>
</evidence>
<feature type="DNA-binding region" description="OmpR/PhoB-type" evidence="4">
    <location>
        <begin position="122"/>
        <end position="223"/>
    </location>
</feature>
<dbReference type="InterPro" id="IPR016032">
    <property type="entry name" value="Sig_transdc_resp-reg_C-effctor"/>
</dbReference>
<proteinExistence type="predicted"/>
<reference evidence="7 8" key="1">
    <citation type="submission" date="2021-07" db="EMBL/GenBank/DDBJ databases">
        <title>Paenibacillus radiodurans sp. nov., isolated from the southeastern edge of Tengger Desert.</title>
        <authorList>
            <person name="Zhang G."/>
        </authorList>
    </citation>
    <scope>NUCLEOTIDE SEQUENCE [LARGE SCALE GENOMIC DNA]</scope>
    <source>
        <strain evidence="7 8">CCM 7311</strain>
    </source>
</reference>
<evidence type="ECO:0000256" key="1">
    <source>
        <dbReference type="ARBA" id="ARBA00023015"/>
    </source>
</evidence>
<dbReference type="Proteomes" id="UP001519887">
    <property type="component" value="Unassembled WGS sequence"/>
</dbReference>
<dbReference type="InterPro" id="IPR000253">
    <property type="entry name" value="FHA_dom"/>
</dbReference>
<feature type="domain" description="FHA" evidence="5">
    <location>
        <begin position="28"/>
        <end position="80"/>
    </location>
</feature>
<protein>
    <submittedName>
        <fullName evidence="7">Winged helix-turn-helix domain-containing protein</fullName>
    </submittedName>
</protein>
<dbReference type="Gene3D" id="1.10.10.10">
    <property type="entry name" value="Winged helix-like DNA-binding domain superfamily/Winged helix DNA-binding domain"/>
    <property type="match status" value="1"/>
</dbReference>
<dbReference type="InterPro" id="IPR001867">
    <property type="entry name" value="OmpR/PhoB-type_DNA-bd"/>
</dbReference>
<dbReference type="CDD" id="cd00383">
    <property type="entry name" value="trans_reg_C"/>
    <property type="match status" value="1"/>
</dbReference>
<dbReference type="RefSeq" id="WP_210039820.1">
    <property type="nucleotide sequence ID" value="NZ_JBHLVU010000008.1"/>
</dbReference>
<dbReference type="SUPFAM" id="SSF49879">
    <property type="entry name" value="SMAD/FHA domain"/>
    <property type="match status" value="1"/>
</dbReference>
<keyword evidence="3" id="KW-0804">Transcription</keyword>
<dbReference type="PROSITE" id="PS51755">
    <property type="entry name" value="OMPR_PHOB"/>
    <property type="match status" value="1"/>
</dbReference>
<dbReference type="Pfam" id="PF00486">
    <property type="entry name" value="Trans_reg_C"/>
    <property type="match status" value="1"/>
</dbReference>
<feature type="domain" description="OmpR/PhoB-type" evidence="6">
    <location>
        <begin position="122"/>
        <end position="223"/>
    </location>
</feature>
<keyword evidence="8" id="KW-1185">Reference proteome</keyword>
<keyword evidence="2 4" id="KW-0238">DNA-binding</keyword>
<dbReference type="PROSITE" id="PS50006">
    <property type="entry name" value="FHA_DOMAIN"/>
    <property type="match status" value="1"/>
</dbReference>
<dbReference type="CDD" id="cd00060">
    <property type="entry name" value="FHA"/>
    <property type="match status" value="1"/>
</dbReference>
<dbReference type="Gene3D" id="2.60.200.20">
    <property type="match status" value="1"/>
</dbReference>
<dbReference type="Pfam" id="PF00498">
    <property type="entry name" value="FHA"/>
    <property type="match status" value="1"/>
</dbReference>
<dbReference type="SUPFAM" id="SSF46894">
    <property type="entry name" value="C-terminal effector domain of the bipartite response regulators"/>
    <property type="match status" value="1"/>
</dbReference>
<sequence length="239" mass="27452">MSLPSCLVVERGYPYECGTILPCHPSQTILGRKGEQWEPDMAFENAFVSRKQASIYSEHNQTFIMDLDSKHGTDLNGNSLIPFQPVPLEPSDNISFAKGMVVLTFSPVNLEETLDFTLLSSENRSLRSDFMFDPIRQTIRLHDQDYRFSEKEYNCLELLVRKEHQFVGKDEIIRCVWPERMTDDAASQVSPEELNSLLYRIRKKSNDTFAIESIRGKGYILHVVPPQQTPVVPPRLQTK</sequence>
<comment type="caution">
    <text evidence="7">The sequence shown here is derived from an EMBL/GenBank/DDBJ whole genome shotgun (WGS) entry which is preliminary data.</text>
</comment>
<gene>
    <name evidence="7" type="ORF">K0U00_29585</name>
</gene>
<dbReference type="InterPro" id="IPR036388">
    <property type="entry name" value="WH-like_DNA-bd_sf"/>
</dbReference>